<sequence>MTPSAAAPARERLDPEKIVVSALAIADAEGLAAITVRRLAQEHGVTPMALYRHFRDKDELIHALADHVLLNVAVPEPSDEPWHVQLRALFAALLDSLSAHPVVAPLIVPRVLVSPGGLAMAERALDLLAVAGFTTHRAAAAGTQALCTVINLIPYDPAVPSIRDEEQREDRIRAKRAALATLSPRRYPRITAAADPLTGCVVKENFRELGLDLVIAGLRGLPTGGPAPDTAG</sequence>
<evidence type="ECO:0000313" key="6">
    <source>
        <dbReference type="EMBL" id="MDR7323004.1"/>
    </source>
</evidence>
<dbReference type="EMBL" id="JAVDYC010000001">
    <property type="protein sequence ID" value="MDR7323004.1"/>
    <property type="molecule type" value="Genomic_DNA"/>
</dbReference>
<dbReference type="PANTHER" id="PTHR30055">
    <property type="entry name" value="HTH-TYPE TRANSCRIPTIONAL REGULATOR RUTR"/>
    <property type="match status" value="1"/>
</dbReference>
<evidence type="ECO:0000256" key="4">
    <source>
        <dbReference type="PROSITE-ProRule" id="PRU00335"/>
    </source>
</evidence>
<gene>
    <name evidence="6" type="ORF">J2S44_003254</name>
</gene>
<dbReference type="GO" id="GO:0000976">
    <property type="term" value="F:transcription cis-regulatory region binding"/>
    <property type="evidence" value="ECO:0007669"/>
    <property type="project" value="TreeGrafter"/>
</dbReference>
<dbReference type="PROSITE" id="PS50977">
    <property type="entry name" value="HTH_TETR_2"/>
    <property type="match status" value="1"/>
</dbReference>
<keyword evidence="1" id="KW-0805">Transcription regulation</keyword>
<evidence type="ECO:0000256" key="3">
    <source>
        <dbReference type="ARBA" id="ARBA00023163"/>
    </source>
</evidence>
<dbReference type="PRINTS" id="PR00455">
    <property type="entry name" value="HTHTETR"/>
</dbReference>
<dbReference type="AlphaFoldDB" id="A0AAE3ZQB2"/>
<accession>A0AAE3ZQB2</accession>
<evidence type="ECO:0000313" key="7">
    <source>
        <dbReference type="Proteomes" id="UP001183629"/>
    </source>
</evidence>
<evidence type="ECO:0000256" key="2">
    <source>
        <dbReference type="ARBA" id="ARBA00023125"/>
    </source>
</evidence>
<comment type="caution">
    <text evidence="6">The sequence shown here is derived from an EMBL/GenBank/DDBJ whole genome shotgun (WGS) entry which is preliminary data.</text>
</comment>
<dbReference type="SUPFAM" id="SSF48498">
    <property type="entry name" value="Tetracyclin repressor-like, C-terminal domain"/>
    <property type="match status" value="1"/>
</dbReference>
<keyword evidence="7" id="KW-1185">Reference proteome</keyword>
<dbReference type="Gene3D" id="1.10.357.10">
    <property type="entry name" value="Tetracycline Repressor, domain 2"/>
    <property type="match status" value="1"/>
</dbReference>
<evidence type="ECO:0000259" key="5">
    <source>
        <dbReference type="PROSITE" id="PS50977"/>
    </source>
</evidence>
<reference evidence="6 7" key="1">
    <citation type="submission" date="2023-07" db="EMBL/GenBank/DDBJ databases">
        <title>Sequencing the genomes of 1000 actinobacteria strains.</title>
        <authorList>
            <person name="Klenk H.-P."/>
        </authorList>
    </citation>
    <scope>NUCLEOTIDE SEQUENCE [LARGE SCALE GENOMIC DNA]</scope>
    <source>
        <strain evidence="6 7">DSM 44711</strain>
    </source>
</reference>
<dbReference type="GO" id="GO:0003700">
    <property type="term" value="F:DNA-binding transcription factor activity"/>
    <property type="evidence" value="ECO:0007669"/>
    <property type="project" value="TreeGrafter"/>
</dbReference>
<proteinExistence type="predicted"/>
<keyword evidence="2 4" id="KW-0238">DNA-binding</keyword>
<dbReference type="Pfam" id="PF02909">
    <property type="entry name" value="TetR_C_1"/>
    <property type="match status" value="1"/>
</dbReference>
<dbReference type="GO" id="GO:0045892">
    <property type="term" value="P:negative regulation of DNA-templated transcription"/>
    <property type="evidence" value="ECO:0007669"/>
    <property type="project" value="InterPro"/>
</dbReference>
<dbReference type="SUPFAM" id="SSF46689">
    <property type="entry name" value="Homeodomain-like"/>
    <property type="match status" value="1"/>
</dbReference>
<name>A0AAE3ZQB2_9ACTN</name>
<dbReference type="InterPro" id="IPR050109">
    <property type="entry name" value="HTH-type_TetR-like_transc_reg"/>
</dbReference>
<dbReference type="InterPro" id="IPR004111">
    <property type="entry name" value="Repressor_TetR_C"/>
</dbReference>
<evidence type="ECO:0000256" key="1">
    <source>
        <dbReference type="ARBA" id="ARBA00023015"/>
    </source>
</evidence>
<dbReference type="InterPro" id="IPR036271">
    <property type="entry name" value="Tet_transcr_reg_TetR-rel_C_sf"/>
</dbReference>
<dbReference type="PANTHER" id="PTHR30055:SF151">
    <property type="entry name" value="TRANSCRIPTIONAL REGULATORY PROTEIN"/>
    <property type="match status" value="1"/>
</dbReference>
<dbReference type="InterPro" id="IPR009057">
    <property type="entry name" value="Homeodomain-like_sf"/>
</dbReference>
<feature type="DNA-binding region" description="H-T-H motif" evidence="4">
    <location>
        <begin position="35"/>
        <end position="54"/>
    </location>
</feature>
<dbReference type="Pfam" id="PF00440">
    <property type="entry name" value="TetR_N"/>
    <property type="match status" value="1"/>
</dbReference>
<feature type="domain" description="HTH tetR-type" evidence="5">
    <location>
        <begin position="12"/>
        <end position="72"/>
    </location>
</feature>
<organism evidence="6 7">
    <name type="scientific">Catenuloplanes niger</name>
    <dbReference type="NCBI Taxonomy" id="587534"/>
    <lineage>
        <taxon>Bacteria</taxon>
        <taxon>Bacillati</taxon>
        <taxon>Actinomycetota</taxon>
        <taxon>Actinomycetes</taxon>
        <taxon>Micromonosporales</taxon>
        <taxon>Micromonosporaceae</taxon>
        <taxon>Catenuloplanes</taxon>
    </lineage>
</organism>
<dbReference type="RefSeq" id="WP_310414227.1">
    <property type="nucleotide sequence ID" value="NZ_JAVDYC010000001.1"/>
</dbReference>
<protein>
    <submittedName>
        <fullName evidence="6">AcrR family transcriptional regulator</fullName>
    </submittedName>
</protein>
<dbReference type="Proteomes" id="UP001183629">
    <property type="component" value="Unassembled WGS sequence"/>
</dbReference>
<keyword evidence="3" id="KW-0804">Transcription</keyword>
<dbReference type="InterPro" id="IPR001647">
    <property type="entry name" value="HTH_TetR"/>
</dbReference>